<name>A0ABQ3XC12_9ACTN</name>
<keyword evidence="2" id="KW-1185">Reference proteome</keyword>
<accession>A0ABQ3XC12</accession>
<evidence type="ECO:0000313" key="1">
    <source>
        <dbReference type="EMBL" id="GID56051.1"/>
    </source>
</evidence>
<comment type="caution">
    <text evidence="1">The sequence shown here is derived from an EMBL/GenBank/DDBJ whole genome shotgun (WGS) entry which is preliminary data.</text>
</comment>
<organism evidence="1 2">
    <name type="scientific">Actinoplanes couchii</name>
    <dbReference type="NCBI Taxonomy" id="403638"/>
    <lineage>
        <taxon>Bacteria</taxon>
        <taxon>Bacillati</taxon>
        <taxon>Actinomycetota</taxon>
        <taxon>Actinomycetes</taxon>
        <taxon>Micromonosporales</taxon>
        <taxon>Micromonosporaceae</taxon>
        <taxon>Actinoplanes</taxon>
    </lineage>
</organism>
<gene>
    <name evidence="1" type="ORF">Aco03nite_044550</name>
</gene>
<sequence length="314" mass="33654">MLPAMSAHPLHTAVSAQDWPGCRAVLDAAGPMERTALIRAVAGLPDIEGFLTAVLRADPADGTASALLGEHLLHRVRAIRAEDRPWYELDDRATLTRELLCRAEQTLIDGAVQNPADPAIWSARLVSAHGLDLGPAETRRRYQRLLAAAPDHLPGQFDMLRSLYPGRDGSWEPAHEFARETAAAAPPGGAHGALVAAAHIDHGLVDPDRGLSHTEVLTAYLVQEPVRAEIQRAAERSGVPTGYGRLGFLNLFALCFTLLGDQPAAARMFDHMGDRAAEDPEALDDLGAGNPWARLGDAVHEFGEARERALGGAK</sequence>
<evidence type="ECO:0000313" key="2">
    <source>
        <dbReference type="Proteomes" id="UP000612282"/>
    </source>
</evidence>
<reference evidence="1 2" key="1">
    <citation type="submission" date="2021-01" db="EMBL/GenBank/DDBJ databases">
        <title>Whole genome shotgun sequence of Actinoplanes couchii NBRC 106145.</title>
        <authorList>
            <person name="Komaki H."/>
            <person name="Tamura T."/>
        </authorList>
    </citation>
    <scope>NUCLEOTIDE SEQUENCE [LARGE SCALE GENOMIC DNA]</scope>
    <source>
        <strain evidence="1 2">NBRC 106145</strain>
    </source>
</reference>
<protein>
    <submittedName>
        <fullName evidence="1">Uncharacterized protein</fullName>
    </submittedName>
</protein>
<dbReference type="EMBL" id="BOMG01000055">
    <property type="protein sequence ID" value="GID56051.1"/>
    <property type="molecule type" value="Genomic_DNA"/>
</dbReference>
<dbReference type="Proteomes" id="UP000612282">
    <property type="component" value="Unassembled WGS sequence"/>
</dbReference>
<proteinExistence type="predicted"/>